<organism evidence="1 2">
    <name type="scientific">Ficus carica</name>
    <name type="common">Common fig</name>
    <dbReference type="NCBI Taxonomy" id="3494"/>
    <lineage>
        <taxon>Eukaryota</taxon>
        <taxon>Viridiplantae</taxon>
        <taxon>Streptophyta</taxon>
        <taxon>Embryophyta</taxon>
        <taxon>Tracheophyta</taxon>
        <taxon>Spermatophyta</taxon>
        <taxon>Magnoliopsida</taxon>
        <taxon>eudicotyledons</taxon>
        <taxon>Gunneridae</taxon>
        <taxon>Pentapetalae</taxon>
        <taxon>rosids</taxon>
        <taxon>fabids</taxon>
        <taxon>Rosales</taxon>
        <taxon>Moraceae</taxon>
        <taxon>Ficeae</taxon>
        <taxon>Ficus</taxon>
    </lineage>
</organism>
<sequence length="49" mass="5616">MMSLPDSFLPLLRFFLHSGLFPTSLIGEKAMQCDYAFAFDRTMRASLKL</sequence>
<reference evidence="1" key="1">
    <citation type="submission" date="2023-07" db="EMBL/GenBank/DDBJ databases">
        <title>draft genome sequence of fig (Ficus carica).</title>
        <authorList>
            <person name="Takahashi T."/>
            <person name="Nishimura K."/>
        </authorList>
    </citation>
    <scope>NUCLEOTIDE SEQUENCE</scope>
</reference>
<protein>
    <submittedName>
        <fullName evidence="1">Uncharacterized protein</fullName>
    </submittedName>
</protein>
<comment type="caution">
    <text evidence="1">The sequence shown here is derived from an EMBL/GenBank/DDBJ whole genome shotgun (WGS) entry which is preliminary data.</text>
</comment>
<dbReference type="Proteomes" id="UP001187192">
    <property type="component" value="Unassembled WGS sequence"/>
</dbReference>
<name>A0AA88EAN8_FICCA</name>
<accession>A0AA88EAN8</accession>
<dbReference type="AlphaFoldDB" id="A0AA88EAN8"/>
<dbReference type="EMBL" id="BTGU01000849">
    <property type="protein sequence ID" value="GMN69460.1"/>
    <property type="molecule type" value="Genomic_DNA"/>
</dbReference>
<keyword evidence="2" id="KW-1185">Reference proteome</keyword>
<proteinExistence type="predicted"/>
<evidence type="ECO:0000313" key="1">
    <source>
        <dbReference type="EMBL" id="GMN69460.1"/>
    </source>
</evidence>
<evidence type="ECO:0000313" key="2">
    <source>
        <dbReference type="Proteomes" id="UP001187192"/>
    </source>
</evidence>
<gene>
    <name evidence="1" type="ORF">TIFTF001_038511</name>
</gene>